<dbReference type="PANTHER" id="PTHR46250:SF15">
    <property type="entry name" value="OS01G0523800 PROTEIN"/>
    <property type="match status" value="1"/>
</dbReference>
<evidence type="ECO:0000256" key="1">
    <source>
        <dbReference type="SAM" id="MobiDB-lite"/>
    </source>
</evidence>
<dbReference type="EMBL" id="JACGWN010000005">
    <property type="protein sequence ID" value="KAL0448549.1"/>
    <property type="molecule type" value="Genomic_DNA"/>
</dbReference>
<sequence length="254" mass="28984">MECENGFRAGYLNQLEALICKQFPNTDIRADPHINSKFHVWKKYYSTLVGMMGKSDFGWDDSRSMITVDPQEVWDEYCKVDHTARTMHYKSWLFFPAWRGIFGRDKAEGNDKAISDEIQVTQDPNIQSATSHRKSGSTSKKRKGLKVADDDGLSNVVSTFCEGVDARLGEISKKLFVDFFEVEKRTAVFDAVEKVPEIDMNDQILVSDRLVDNPKKIDLFFSLPEEARARMVGLAKRQDVITDIEDDIISSGFF</sequence>
<proteinExistence type="predicted"/>
<dbReference type="AlphaFoldDB" id="A0AAW2X353"/>
<feature type="domain" description="Myb/SANT-like" evidence="2">
    <location>
        <begin position="31"/>
        <end position="77"/>
    </location>
</feature>
<feature type="compositionally biased region" description="Basic residues" evidence="1">
    <location>
        <begin position="131"/>
        <end position="144"/>
    </location>
</feature>
<dbReference type="PANTHER" id="PTHR46250">
    <property type="entry name" value="MYB/SANT-LIKE DNA-BINDING DOMAIN PROTEIN-RELATED"/>
    <property type="match status" value="1"/>
</dbReference>
<feature type="region of interest" description="Disordered" evidence="1">
    <location>
        <begin position="122"/>
        <end position="144"/>
    </location>
</feature>
<reference evidence="3" key="1">
    <citation type="submission" date="2020-06" db="EMBL/GenBank/DDBJ databases">
        <authorList>
            <person name="Li T."/>
            <person name="Hu X."/>
            <person name="Zhang T."/>
            <person name="Song X."/>
            <person name="Zhang H."/>
            <person name="Dai N."/>
            <person name="Sheng W."/>
            <person name="Hou X."/>
            <person name="Wei L."/>
        </authorList>
    </citation>
    <scope>NUCLEOTIDE SEQUENCE</scope>
    <source>
        <strain evidence="3">KEN1</strain>
        <tissue evidence="3">Leaf</tissue>
    </source>
</reference>
<accession>A0AAW2X353</accession>
<name>A0AAW2X353_9LAMI</name>
<organism evidence="3">
    <name type="scientific">Sesamum latifolium</name>
    <dbReference type="NCBI Taxonomy" id="2727402"/>
    <lineage>
        <taxon>Eukaryota</taxon>
        <taxon>Viridiplantae</taxon>
        <taxon>Streptophyta</taxon>
        <taxon>Embryophyta</taxon>
        <taxon>Tracheophyta</taxon>
        <taxon>Spermatophyta</taxon>
        <taxon>Magnoliopsida</taxon>
        <taxon>eudicotyledons</taxon>
        <taxon>Gunneridae</taxon>
        <taxon>Pentapetalae</taxon>
        <taxon>asterids</taxon>
        <taxon>lamiids</taxon>
        <taxon>Lamiales</taxon>
        <taxon>Pedaliaceae</taxon>
        <taxon>Sesamum</taxon>
    </lineage>
</organism>
<protein>
    <recommendedName>
        <fullName evidence="2">Myb/SANT-like domain-containing protein</fullName>
    </recommendedName>
</protein>
<dbReference type="InterPro" id="IPR024752">
    <property type="entry name" value="Myb/SANT-like_dom"/>
</dbReference>
<gene>
    <name evidence="3" type="ORF">Slati_1411300</name>
</gene>
<comment type="caution">
    <text evidence="3">The sequence shown here is derived from an EMBL/GenBank/DDBJ whole genome shotgun (WGS) entry which is preliminary data.</text>
</comment>
<evidence type="ECO:0000259" key="2">
    <source>
        <dbReference type="Pfam" id="PF12776"/>
    </source>
</evidence>
<reference evidence="3" key="2">
    <citation type="journal article" date="2024" name="Plant">
        <title>Genomic evolution and insights into agronomic trait innovations of Sesamum species.</title>
        <authorList>
            <person name="Miao H."/>
            <person name="Wang L."/>
            <person name="Qu L."/>
            <person name="Liu H."/>
            <person name="Sun Y."/>
            <person name="Le M."/>
            <person name="Wang Q."/>
            <person name="Wei S."/>
            <person name="Zheng Y."/>
            <person name="Lin W."/>
            <person name="Duan Y."/>
            <person name="Cao H."/>
            <person name="Xiong S."/>
            <person name="Wang X."/>
            <person name="Wei L."/>
            <person name="Li C."/>
            <person name="Ma Q."/>
            <person name="Ju M."/>
            <person name="Zhao R."/>
            <person name="Li G."/>
            <person name="Mu C."/>
            <person name="Tian Q."/>
            <person name="Mei H."/>
            <person name="Zhang T."/>
            <person name="Gao T."/>
            <person name="Zhang H."/>
        </authorList>
    </citation>
    <scope>NUCLEOTIDE SEQUENCE</scope>
    <source>
        <strain evidence="3">KEN1</strain>
    </source>
</reference>
<evidence type="ECO:0000313" key="3">
    <source>
        <dbReference type="EMBL" id="KAL0448549.1"/>
    </source>
</evidence>
<dbReference type="Pfam" id="PF12776">
    <property type="entry name" value="Myb_DNA-bind_3"/>
    <property type="match status" value="1"/>
</dbReference>